<keyword evidence="3" id="KW-0479">Metal-binding</keyword>
<dbReference type="PROSITE" id="PS00903">
    <property type="entry name" value="CYT_DCMP_DEAMINASES_1"/>
    <property type="match status" value="1"/>
</dbReference>
<dbReference type="Pfam" id="PF00383">
    <property type="entry name" value="dCMP_cyt_deam_1"/>
    <property type="match status" value="1"/>
</dbReference>
<evidence type="ECO:0000256" key="4">
    <source>
        <dbReference type="ARBA" id="ARBA00022801"/>
    </source>
</evidence>
<reference evidence="9 10" key="1">
    <citation type="submission" date="2017-09" db="EMBL/GenBank/DDBJ databases">
        <title>Depth-based differentiation of microbial function through sediment-hosted aquifers and enrichment of novel symbionts in the deep terrestrial subsurface.</title>
        <authorList>
            <person name="Probst A.J."/>
            <person name="Ladd B."/>
            <person name="Jarett J.K."/>
            <person name="Geller-Mcgrath D.E."/>
            <person name="Sieber C.M."/>
            <person name="Emerson J.B."/>
            <person name="Anantharaman K."/>
            <person name="Thomas B.C."/>
            <person name="Malmstrom R."/>
            <person name="Stieglmeier M."/>
            <person name="Klingl A."/>
            <person name="Woyke T."/>
            <person name="Ryan C.M."/>
            <person name="Banfield J.F."/>
        </authorList>
    </citation>
    <scope>NUCLEOTIDE SEQUENCE [LARGE SCALE GENOMIC DNA]</scope>
    <source>
        <strain evidence="9">CG23_combo_of_CG06-09_8_20_14_all_36_12</strain>
    </source>
</reference>
<dbReference type="InterPro" id="IPR002125">
    <property type="entry name" value="CMP_dCMP_dom"/>
</dbReference>
<evidence type="ECO:0000256" key="6">
    <source>
        <dbReference type="ARBA" id="ARBA00023080"/>
    </source>
</evidence>
<dbReference type="GO" id="GO:0000287">
    <property type="term" value="F:magnesium ion binding"/>
    <property type="evidence" value="ECO:0007669"/>
    <property type="project" value="InterPro"/>
</dbReference>
<proteinExistence type="inferred from homology"/>
<dbReference type="InterPro" id="IPR033704">
    <property type="entry name" value="dUTPase_trimeric"/>
</dbReference>
<dbReference type="NCBIfam" id="TIGR00576">
    <property type="entry name" value="dut"/>
    <property type="match status" value="1"/>
</dbReference>
<dbReference type="InterPro" id="IPR008181">
    <property type="entry name" value="dUTPase"/>
</dbReference>
<dbReference type="SUPFAM" id="SSF51283">
    <property type="entry name" value="dUTPase-like"/>
    <property type="match status" value="1"/>
</dbReference>
<evidence type="ECO:0000259" key="8">
    <source>
        <dbReference type="PROSITE" id="PS51747"/>
    </source>
</evidence>
<dbReference type="GO" id="GO:0004170">
    <property type="term" value="F:dUTP diphosphatase activity"/>
    <property type="evidence" value="ECO:0007669"/>
    <property type="project" value="UniProtKB-EC"/>
</dbReference>
<organism evidence="9 10">
    <name type="scientific">Candidatus Nealsonbacteria bacterium CG23_combo_of_CG06-09_8_20_14_all_36_12</name>
    <dbReference type="NCBI Taxonomy" id="1974718"/>
    <lineage>
        <taxon>Bacteria</taxon>
        <taxon>Candidatus Nealsoniibacteriota</taxon>
    </lineage>
</organism>
<dbReference type="GO" id="GO:0008270">
    <property type="term" value="F:zinc ion binding"/>
    <property type="evidence" value="ECO:0007669"/>
    <property type="project" value="InterPro"/>
</dbReference>
<evidence type="ECO:0000256" key="3">
    <source>
        <dbReference type="ARBA" id="ARBA00022723"/>
    </source>
</evidence>
<dbReference type="InterPro" id="IPR016192">
    <property type="entry name" value="APOBEC/CMP_deaminase_Zn-bd"/>
</dbReference>
<dbReference type="PANTHER" id="PTHR11241:SF0">
    <property type="entry name" value="DEOXYURIDINE 5'-TRIPHOSPHATE NUCLEOTIDOHYDROLASE"/>
    <property type="match status" value="1"/>
</dbReference>
<dbReference type="NCBIfam" id="NF001862">
    <property type="entry name" value="PRK00601.1"/>
    <property type="match status" value="1"/>
</dbReference>
<evidence type="ECO:0000313" key="10">
    <source>
        <dbReference type="Proteomes" id="UP000228681"/>
    </source>
</evidence>
<dbReference type="Proteomes" id="UP000228681">
    <property type="component" value="Unassembled WGS sequence"/>
</dbReference>
<keyword evidence="6" id="KW-0546">Nucleotide metabolism</keyword>
<dbReference type="Gene3D" id="3.40.140.10">
    <property type="entry name" value="Cytidine Deaminase, domain 2"/>
    <property type="match status" value="1"/>
</dbReference>
<dbReference type="CDD" id="cd07557">
    <property type="entry name" value="trimeric_dUTPase"/>
    <property type="match status" value="1"/>
</dbReference>
<sequence>MNIKVRKVRDDAILPERASNLAVGYDVFAYRVLDKFSKEPIEELPVEILPGESVLIGIGVQFAIPWPWQCEVRPRSGLASQYDIELANSPGTIDPDFRGEAGVLLRNRGNKPFIVEKDMRVAQLIFSEVNIPVLEETKELLPTIRGAGGFGSTGLFEIKEGTKEYWREIEKNDQFYMRVALAVAERSNCVRGVKRDAKGNYLKDEKGNFIGQTRKFGCVIVKNGNIISMGYNAQHKGSPLCSEVGCLREAENIPSGTRLERCRAMHAEWWALSNLVASGVGVSTKGATMYLNSEPCEVCAKLIAQTELETIVLLEGAYPTNGTKIVKEAGIDIRYVEA</sequence>
<accession>A0A2G9Z372</accession>
<evidence type="ECO:0000256" key="5">
    <source>
        <dbReference type="ARBA" id="ARBA00022833"/>
    </source>
</evidence>
<comment type="catalytic activity">
    <reaction evidence="7">
        <text>dUTP + H2O = dUMP + diphosphate + H(+)</text>
        <dbReference type="Rhea" id="RHEA:10248"/>
        <dbReference type="ChEBI" id="CHEBI:15377"/>
        <dbReference type="ChEBI" id="CHEBI:15378"/>
        <dbReference type="ChEBI" id="CHEBI:33019"/>
        <dbReference type="ChEBI" id="CHEBI:61555"/>
        <dbReference type="ChEBI" id="CHEBI:246422"/>
        <dbReference type="EC" id="3.6.1.23"/>
    </reaction>
</comment>
<gene>
    <name evidence="9" type="ORF">COX34_00285</name>
</gene>
<dbReference type="EC" id="3.6.1.23" evidence="2"/>
<dbReference type="PROSITE" id="PS51747">
    <property type="entry name" value="CYT_DCMP_DEAMINASES_2"/>
    <property type="match status" value="1"/>
</dbReference>
<name>A0A2G9Z372_9BACT</name>
<evidence type="ECO:0000256" key="2">
    <source>
        <dbReference type="ARBA" id="ARBA00012379"/>
    </source>
</evidence>
<comment type="caution">
    <text evidence="9">The sequence shown here is derived from an EMBL/GenBank/DDBJ whole genome shotgun (WGS) entry which is preliminary data.</text>
</comment>
<dbReference type="EMBL" id="PCRS01000004">
    <property type="protein sequence ID" value="PIP25151.1"/>
    <property type="molecule type" value="Genomic_DNA"/>
</dbReference>
<dbReference type="AlphaFoldDB" id="A0A2G9Z372"/>
<dbReference type="Pfam" id="PF00692">
    <property type="entry name" value="dUTPase"/>
    <property type="match status" value="1"/>
</dbReference>
<dbReference type="InterPro" id="IPR016193">
    <property type="entry name" value="Cytidine_deaminase-like"/>
</dbReference>
<keyword evidence="4" id="KW-0378">Hydrolase</keyword>
<evidence type="ECO:0000313" key="9">
    <source>
        <dbReference type="EMBL" id="PIP25151.1"/>
    </source>
</evidence>
<dbReference type="InterPro" id="IPR036157">
    <property type="entry name" value="dUTPase-like_sf"/>
</dbReference>
<keyword evidence="5" id="KW-0862">Zinc</keyword>
<protein>
    <recommendedName>
        <fullName evidence="2">dUTP diphosphatase</fullName>
        <ecNumber evidence="2">3.6.1.23</ecNumber>
    </recommendedName>
</protein>
<evidence type="ECO:0000256" key="7">
    <source>
        <dbReference type="ARBA" id="ARBA00047686"/>
    </source>
</evidence>
<dbReference type="SUPFAM" id="SSF53927">
    <property type="entry name" value="Cytidine deaminase-like"/>
    <property type="match status" value="1"/>
</dbReference>
<feature type="domain" description="CMP/dCMP-type deaminase" evidence="8">
    <location>
        <begin position="171"/>
        <end position="328"/>
    </location>
</feature>
<comment type="similarity">
    <text evidence="1">Belongs to the dUTPase family.</text>
</comment>
<dbReference type="InterPro" id="IPR029054">
    <property type="entry name" value="dUTPase-like"/>
</dbReference>
<dbReference type="Gene3D" id="2.70.40.10">
    <property type="match status" value="1"/>
</dbReference>
<evidence type="ECO:0000256" key="1">
    <source>
        <dbReference type="ARBA" id="ARBA00006581"/>
    </source>
</evidence>
<dbReference type="PANTHER" id="PTHR11241">
    <property type="entry name" value="DEOXYURIDINE 5'-TRIPHOSPHATE NUCLEOTIDOHYDROLASE"/>
    <property type="match status" value="1"/>
</dbReference>
<dbReference type="GO" id="GO:0006226">
    <property type="term" value="P:dUMP biosynthetic process"/>
    <property type="evidence" value="ECO:0007669"/>
    <property type="project" value="InterPro"/>
</dbReference>
<dbReference type="GO" id="GO:0046081">
    <property type="term" value="P:dUTP catabolic process"/>
    <property type="evidence" value="ECO:0007669"/>
    <property type="project" value="InterPro"/>
</dbReference>